<name>M1KIS7_ENCCN</name>
<reference evidence="1" key="1">
    <citation type="journal article" date="2013" name="Eukaryot. Cell">
        <title>Extremely Reduced Levels of Heterozygosity in the Vertebrate Pathogen Encephalitozoon cuniculi.</title>
        <authorList>
            <person name="Selman M."/>
            <person name="Sak B."/>
            <person name="Kvac M."/>
            <person name="Farinelli L."/>
            <person name="Weiss L.M."/>
            <person name="Corradi N."/>
        </authorList>
    </citation>
    <scope>NUCLEOTIDE SEQUENCE</scope>
</reference>
<dbReference type="VEuPathDB" id="MicrosporidiaDB:AEWQ_080440"/>
<accession>M1KIS7</accession>
<protein>
    <submittedName>
        <fullName evidence="1">Uncharacterized protein</fullName>
    </submittedName>
</protein>
<dbReference type="AlphaFoldDB" id="M1KIS7"/>
<dbReference type="VEuPathDB" id="MicrosporidiaDB:AEWD_080400"/>
<sequence length="223" mass="25018">MSSAFSYIMEALAMEKFSKYNDPLSGVNPFVNPRHRAPSVLGYLKALLKAPLVLLLFGTNINVVQFLVKITSNKITGPKVLAANASSFLDIFVLKYLTGIRNFYYVTESGFIDVRTGRFSKKATEPCVLFPEGCQTNNKAVLQFSRDVEVDHVCGIRYTGGCINMYGGFAGFILRFLASKNAVEIKFKKCSSLHAICELSGLPQVKWTSRDKDRFMREFHKEL</sequence>
<gene>
    <name evidence="1" type="ORF">ECU08_0480</name>
</gene>
<organism evidence="1">
    <name type="scientific">Encephalitozoon cuniculi</name>
    <name type="common">Microsporidian parasite</name>
    <dbReference type="NCBI Taxonomy" id="6035"/>
    <lineage>
        <taxon>Eukaryota</taxon>
        <taxon>Fungi</taxon>
        <taxon>Fungi incertae sedis</taxon>
        <taxon>Microsporidia</taxon>
        <taxon>Unikaryonidae</taxon>
        <taxon>Encephalitozoon</taxon>
    </lineage>
</organism>
<dbReference type="VEuPathDB" id="MicrosporidiaDB:AEWR_080450"/>
<dbReference type="VEuPathDB" id="MicrosporidiaDB:M970_080450"/>
<evidence type="ECO:0000313" key="1">
    <source>
        <dbReference type="EMBL" id="AGE95126.1"/>
    </source>
</evidence>
<dbReference type="EMBL" id="KC513605">
    <property type="protein sequence ID" value="AGE95126.1"/>
    <property type="molecule type" value="Genomic_DNA"/>
</dbReference>
<proteinExistence type="predicted"/>
<dbReference type="VEuPathDB" id="MicrosporidiaDB:ECU08_0480"/>